<protein>
    <submittedName>
        <fullName evidence="1 3">Uncharacterized protein</fullName>
    </submittedName>
</protein>
<proteinExistence type="predicted"/>
<reference evidence="3" key="1">
    <citation type="submission" date="2017-02" db="UniProtKB">
        <authorList>
            <consortium name="WormBaseParasite"/>
        </authorList>
    </citation>
    <scope>IDENTIFICATION</scope>
</reference>
<dbReference type="OrthoDB" id="10261375at2759"/>
<dbReference type="Proteomes" id="UP000274429">
    <property type="component" value="Unassembled WGS sequence"/>
</dbReference>
<keyword evidence="2" id="KW-1185">Reference proteome</keyword>
<accession>A0A0R3WVP6</accession>
<dbReference type="WBParaSite" id="TTAC_0000483601-mRNA-1">
    <property type="protein sequence ID" value="TTAC_0000483601-mRNA-1"/>
    <property type="gene ID" value="TTAC_0000483601"/>
</dbReference>
<organism evidence="3">
    <name type="scientific">Hydatigena taeniaeformis</name>
    <name type="common">Feline tapeworm</name>
    <name type="synonym">Taenia taeniaeformis</name>
    <dbReference type="NCBI Taxonomy" id="6205"/>
    <lineage>
        <taxon>Eukaryota</taxon>
        <taxon>Metazoa</taxon>
        <taxon>Spiralia</taxon>
        <taxon>Lophotrochozoa</taxon>
        <taxon>Platyhelminthes</taxon>
        <taxon>Cestoda</taxon>
        <taxon>Eucestoda</taxon>
        <taxon>Cyclophyllidea</taxon>
        <taxon>Taeniidae</taxon>
        <taxon>Hydatigera</taxon>
    </lineage>
</organism>
<dbReference type="STRING" id="6205.A0A0R3WVP6"/>
<gene>
    <name evidence="1" type="ORF">TTAC_LOCUS4822</name>
</gene>
<dbReference type="EMBL" id="UYWX01005429">
    <property type="protein sequence ID" value="VDM25718.1"/>
    <property type="molecule type" value="Genomic_DNA"/>
</dbReference>
<name>A0A0R3WVP6_HYDTA</name>
<reference evidence="1 2" key="2">
    <citation type="submission" date="2018-11" db="EMBL/GenBank/DDBJ databases">
        <authorList>
            <consortium name="Pathogen Informatics"/>
        </authorList>
    </citation>
    <scope>NUCLEOTIDE SEQUENCE [LARGE SCALE GENOMIC DNA]</scope>
</reference>
<evidence type="ECO:0000313" key="1">
    <source>
        <dbReference type="EMBL" id="VDM25718.1"/>
    </source>
</evidence>
<sequence length="93" mass="10297">MWLLVHVFAGRVARAGRSGMAISLVDSEELPYLMDLFVFLGREVITCHVATSAQQTNFSDWPNELLGSCPRDLIAFGLESAKKRERENASLVG</sequence>
<dbReference type="AlphaFoldDB" id="A0A0R3WVP6"/>
<evidence type="ECO:0000313" key="2">
    <source>
        <dbReference type="Proteomes" id="UP000274429"/>
    </source>
</evidence>
<evidence type="ECO:0000313" key="3">
    <source>
        <dbReference type="WBParaSite" id="TTAC_0000483601-mRNA-1"/>
    </source>
</evidence>